<dbReference type="RefSeq" id="WP_223993025.1">
    <property type="nucleotide sequence ID" value="NZ_CAJZAG010000010.1"/>
</dbReference>
<evidence type="ECO:0000256" key="1">
    <source>
        <dbReference type="ARBA" id="ARBA00004141"/>
    </source>
</evidence>
<feature type="transmembrane region" description="Helical" evidence="5">
    <location>
        <begin position="236"/>
        <end position="254"/>
    </location>
</feature>
<dbReference type="EMBL" id="CAJZAG010000010">
    <property type="protein sequence ID" value="CAG9181556.1"/>
    <property type="molecule type" value="Genomic_DNA"/>
</dbReference>
<keyword evidence="4 5" id="KW-0472">Membrane</keyword>
<keyword evidence="8" id="KW-1185">Reference proteome</keyword>
<keyword evidence="3 5" id="KW-1133">Transmembrane helix</keyword>
<feature type="transmembrane region" description="Helical" evidence="5">
    <location>
        <begin position="334"/>
        <end position="354"/>
    </location>
</feature>
<evidence type="ECO:0000313" key="7">
    <source>
        <dbReference type="EMBL" id="CAG9181556.1"/>
    </source>
</evidence>
<protein>
    <recommendedName>
        <fullName evidence="6">Integral membrane bound transporter domain-containing protein</fullName>
    </recommendedName>
</protein>
<feature type="transmembrane region" description="Helical" evidence="5">
    <location>
        <begin position="266"/>
        <end position="298"/>
    </location>
</feature>
<proteinExistence type="predicted"/>
<comment type="subcellular location">
    <subcellularLocation>
        <location evidence="1">Membrane</location>
        <topology evidence="1">Multi-pass membrane protein</topology>
    </subcellularLocation>
</comment>
<dbReference type="Proteomes" id="UP000706525">
    <property type="component" value="Unassembled WGS sequence"/>
</dbReference>
<reference evidence="7 8" key="1">
    <citation type="submission" date="2021-08" db="EMBL/GenBank/DDBJ databases">
        <authorList>
            <person name="Peeters C."/>
        </authorList>
    </citation>
    <scope>NUCLEOTIDE SEQUENCE [LARGE SCALE GENOMIC DNA]</scope>
    <source>
        <strain evidence="7 8">LMG 32289</strain>
    </source>
</reference>
<gene>
    <name evidence="7" type="ORF">LMG32289_04868</name>
</gene>
<evidence type="ECO:0000256" key="3">
    <source>
        <dbReference type="ARBA" id="ARBA00022989"/>
    </source>
</evidence>
<feature type="domain" description="Integral membrane bound transporter" evidence="6">
    <location>
        <begin position="223"/>
        <end position="346"/>
    </location>
</feature>
<keyword evidence="2 5" id="KW-0812">Transmembrane</keyword>
<evidence type="ECO:0000256" key="4">
    <source>
        <dbReference type="ARBA" id="ARBA00023136"/>
    </source>
</evidence>
<dbReference type="InterPro" id="IPR049453">
    <property type="entry name" value="Memb_transporter_dom"/>
</dbReference>
<feature type="transmembrane region" description="Helical" evidence="5">
    <location>
        <begin position="304"/>
        <end position="322"/>
    </location>
</feature>
<sequence length="364" mass="37824">MLGDILRQAFLAIAERVEQWLDRIDPGTHRRIKGLRLVTAYGIAAALGALRDVSLGLPDAAPLVTLAAGFALWASVSEARTTRWTSSRDLVVLCVAAAVGAAVYALVAPWLDVHLRAGGEWILISGAFVVGFLRRYGVLGAGVGSQLYIGQLLGYTTDLGPNDLIAIGVAMLIAIVSAVVPRLLTGPAEQPIPAPPLAPVVRPRFGSPELVMGLQAATAALIVVALTSALGLIESAWGVTACVYVVTGTAAATIERGRRRIIGTLVGVPLGLICLPLAAHAPLLIWCAASVAMIVYAMALPERYDVACGAFAFTLVVTLAVAGEHSLAVLVARAWETLLGGALGIAAALLMFPLREAKADVTRP</sequence>
<organism evidence="7 8">
    <name type="scientific">Cupriavidus pampae</name>
    <dbReference type="NCBI Taxonomy" id="659251"/>
    <lineage>
        <taxon>Bacteria</taxon>
        <taxon>Pseudomonadati</taxon>
        <taxon>Pseudomonadota</taxon>
        <taxon>Betaproteobacteria</taxon>
        <taxon>Burkholderiales</taxon>
        <taxon>Burkholderiaceae</taxon>
        <taxon>Cupriavidus</taxon>
    </lineage>
</organism>
<evidence type="ECO:0000313" key="8">
    <source>
        <dbReference type="Proteomes" id="UP000706525"/>
    </source>
</evidence>
<feature type="transmembrane region" description="Helical" evidence="5">
    <location>
        <begin position="210"/>
        <end position="230"/>
    </location>
</feature>
<evidence type="ECO:0000259" key="6">
    <source>
        <dbReference type="Pfam" id="PF13515"/>
    </source>
</evidence>
<evidence type="ECO:0000256" key="2">
    <source>
        <dbReference type="ARBA" id="ARBA00022692"/>
    </source>
</evidence>
<comment type="caution">
    <text evidence="7">The sequence shown here is derived from an EMBL/GenBank/DDBJ whole genome shotgun (WGS) entry which is preliminary data.</text>
</comment>
<accession>A0ABN7ZB11</accession>
<dbReference type="Pfam" id="PF13515">
    <property type="entry name" value="FUSC_2"/>
    <property type="match status" value="1"/>
</dbReference>
<feature type="transmembrane region" description="Helical" evidence="5">
    <location>
        <begin position="60"/>
        <end position="78"/>
    </location>
</feature>
<name>A0ABN7ZB11_9BURK</name>
<feature type="transmembrane region" description="Helical" evidence="5">
    <location>
        <begin position="90"/>
        <end position="111"/>
    </location>
</feature>
<feature type="transmembrane region" description="Helical" evidence="5">
    <location>
        <begin position="34"/>
        <end position="54"/>
    </location>
</feature>
<evidence type="ECO:0000256" key="5">
    <source>
        <dbReference type="SAM" id="Phobius"/>
    </source>
</evidence>
<feature type="transmembrane region" description="Helical" evidence="5">
    <location>
        <begin position="164"/>
        <end position="184"/>
    </location>
</feature>